<gene>
    <name evidence="2" type="ORF">BO97DRAFT_31508</name>
</gene>
<reference evidence="2 3" key="1">
    <citation type="submission" date="2018-02" db="EMBL/GenBank/DDBJ databases">
        <title>The genomes of Aspergillus section Nigri reveals drivers in fungal speciation.</title>
        <authorList>
            <consortium name="DOE Joint Genome Institute"/>
            <person name="Vesth T.C."/>
            <person name="Nybo J."/>
            <person name="Theobald S."/>
            <person name="Brandl J."/>
            <person name="Frisvad J.C."/>
            <person name="Nielsen K.F."/>
            <person name="Lyhne E.K."/>
            <person name="Kogle M.E."/>
            <person name="Kuo A."/>
            <person name="Riley R."/>
            <person name="Clum A."/>
            <person name="Nolan M."/>
            <person name="Lipzen A."/>
            <person name="Salamov A."/>
            <person name="Henrissat B."/>
            <person name="Wiebenga A."/>
            <person name="De vries R.P."/>
            <person name="Grigoriev I.V."/>
            <person name="Mortensen U.H."/>
            <person name="Andersen M.R."/>
            <person name="Baker S.E."/>
        </authorList>
    </citation>
    <scope>NUCLEOTIDE SEQUENCE [LARGE SCALE GENOMIC DNA]</scope>
    <source>
        <strain evidence="2 3">CBS 101889</strain>
    </source>
</reference>
<dbReference type="EMBL" id="KZ824278">
    <property type="protein sequence ID" value="RAL13564.1"/>
    <property type="molecule type" value="Genomic_DNA"/>
</dbReference>
<dbReference type="Proteomes" id="UP000248961">
    <property type="component" value="Unassembled WGS sequence"/>
</dbReference>
<feature type="signal peptide" evidence="1">
    <location>
        <begin position="1"/>
        <end position="25"/>
    </location>
</feature>
<sequence>MHLGLGRQFRAQFVKLMGLLTILVSAPPRHKLPLPAPLSRNVHLGSWTVHWSTAQDGEMNRHWTAIRVIQSLSWDGTRQYFRNPDMGWSILLGPMWTPTNLQRWVD</sequence>
<dbReference type="GeneID" id="37195549"/>
<accession>A0A395I5E3</accession>
<keyword evidence="1" id="KW-0732">Signal</keyword>
<proteinExistence type="predicted"/>
<protein>
    <submittedName>
        <fullName evidence="2">Uncharacterized protein</fullName>
    </submittedName>
</protein>
<organism evidence="2 3">
    <name type="scientific">Aspergillus homomorphus (strain CBS 101889)</name>
    <dbReference type="NCBI Taxonomy" id="1450537"/>
    <lineage>
        <taxon>Eukaryota</taxon>
        <taxon>Fungi</taxon>
        <taxon>Dikarya</taxon>
        <taxon>Ascomycota</taxon>
        <taxon>Pezizomycotina</taxon>
        <taxon>Eurotiomycetes</taxon>
        <taxon>Eurotiomycetidae</taxon>
        <taxon>Eurotiales</taxon>
        <taxon>Aspergillaceae</taxon>
        <taxon>Aspergillus</taxon>
        <taxon>Aspergillus subgen. Circumdati</taxon>
    </lineage>
</organism>
<dbReference type="VEuPathDB" id="FungiDB:BO97DRAFT_31508"/>
<evidence type="ECO:0000313" key="2">
    <source>
        <dbReference type="EMBL" id="RAL13564.1"/>
    </source>
</evidence>
<dbReference type="RefSeq" id="XP_025552718.1">
    <property type="nucleotide sequence ID" value="XM_025691260.1"/>
</dbReference>
<keyword evidence="3" id="KW-1185">Reference proteome</keyword>
<name>A0A395I5E3_ASPHC</name>
<evidence type="ECO:0000313" key="3">
    <source>
        <dbReference type="Proteomes" id="UP000248961"/>
    </source>
</evidence>
<evidence type="ECO:0000256" key="1">
    <source>
        <dbReference type="SAM" id="SignalP"/>
    </source>
</evidence>
<dbReference type="AlphaFoldDB" id="A0A395I5E3"/>
<feature type="chain" id="PRO_5017297911" evidence="1">
    <location>
        <begin position="26"/>
        <end position="106"/>
    </location>
</feature>